<sequence>MQTYVPRVIYYEYRPPYYVSVSNKWKNNKNKNKKYNINFFYKNIIYILITMSSTNNNMGPQTENNGNQFSMWRKQLTRAFDVTPNKAGPFKVAFNPGNFTVVNDSSDFTRFKKLAAINNNFFGKGVPSKA</sequence>
<protein>
    <submittedName>
        <fullName evidence="1">Uncharacterized protein</fullName>
    </submittedName>
</protein>
<gene>
    <name evidence="1" type="ORF">PGCG_00227</name>
</gene>
<evidence type="ECO:0000313" key="2">
    <source>
        <dbReference type="Proteomes" id="UP000204225"/>
    </source>
</evidence>
<dbReference type="EMBL" id="KC662249">
    <property type="protein sequence ID" value="AGM15538.1"/>
    <property type="molecule type" value="Genomic_DNA"/>
</dbReference>
<reference evidence="1 2" key="1">
    <citation type="journal article" date="2013" name="Proc. Natl. Acad. Sci. U.S.A.">
        <title>Genome of Phaeocystis globosa virus PgV-16T highlights the common ancestry of the largest known DNA viruses infecting eukaryotes.</title>
        <authorList>
            <person name="Santini S."/>
            <person name="Jeudy S."/>
            <person name="Bartoli J."/>
            <person name="Poirot O."/>
            <person name="Lescot M."/>
            <person name="Abergel C."/>
            <person name="Barbe V."/>
            <person name="Wommack K.E."/>
            <person name="Noordeloos A.A."/>
            <person name="Brussaard C.P."/>
            <person name="Claverie J.M."/>
        </authorList>
    </citation>
    <scope>NUCLEOTIDE SEQUENCE [LARGE SCALE GENOMIC DNA]</scope>
    <source>
        <strain evidence="1 2">16T</strain>
    </source>
</reference>
<proteinExistence type="predicted"/>
<accession>A0AC59EX77</accession>
<keyword evidence="2" id="KW-1185">Reference proteome</keyword>
<evidence type="ECO:0000313" key="1">
    <source>
        <dbReference type="EMBL" id="AGM15538.1"/>
    </source>
</evidence>
<organism evidence="1 2">
    <name type="scientific">Phaeocystis globosa virus PgV-16T</name>
    <dbReference type="NCBI Taxonomy" id="3071227"/>
    <lineage>
        <taxon>Viruses</taxon>
        <taxon>Varidnaviria</taxon>
        <taxon>Bamfordvirae</taxon>
        <taxon>Nucleocytoviricota</taxon>
        <taxon>Megaviricetes</taxon>
        <taxon>Imitervirales</taxon>
        <taxon>Mesomimiviridae</taxon>
        <taxon>Tethysvirus</taxon>
        <taxon>Tethysvirus hollandense</taxon>
    </lineage>
</organism>
<dbReference type="Proteomes" id="UP000204225">
    <property type="component" value="Segment"/>
</dbReference>
<name>A0AC59EX77_9VIRU</name>